<protein>
    <submittedName>
        <fullName evidence="3">NADPH dehydrogenase afvA</fullName>
    </submittedName>
</protein>
<evidence type="ECO:0000259" key="2">
    <source>
        <dbReference type="Pfam" id="PF00724"/>
    </source>
</evidence>
<feature type="domain" description="NADH:flavin oxidoreductase/NADH oxidase N-terminal" evidence="2">
    <location>
        <begin position="39"/>
        <end position="405"/>
    </location>
</feature>
<dbReference type="PANTHER" id="PTHR43303:SF2">
    <property type="entry name" value="INDOLEAMINE 2,3-DIOXYGENASE PYRROLE 2,3-DIOXYGENASE (AFU_ORTHOLOGUE AFUA_5G01450"/>
    <property type="match status" value="1"/>
</dbReference>
<sequence>MSFPTKTPNTPAKGVPYYTPAQSPPAGSASEDQGNVPTLFKPLAIRDITLHNRIAVSPMCTYNPHLGAYDGTATDFHLVHAGQFALHGASLVMVEATAVQPRGRITAECLGLWKDEQIAPLKKITDFIRSQGSVSAIQLAHSGRKGSTLATWVATKRKEVALESEGGWPDDLISASAIPWDEGFPTPRAASEEDLKQLVDDFKSAAVRAVQAGFDIIEIHSAHGYLLCQFLSPVTNQRSDKYGGSYENRTRLLKEVITATRSVIPANMPLFVRISATEWLEHTGQPSWDVASSIRLAKELPALGVDLLDVSSGANSPAQQIPRNQKLYQLDIAGQIRTALHEDGLKLLVGGVGMIRDAEIAKAVVQDGTETVAPEYGQTTRADLAFVARQFLKDPAFVLNIARDLGVEAKFPHQYWQVAPKVYREAIRQKA</sequence>
<accession>A0ABR4MAQ6</accession>
<dbReference type="Gene3D" id="3.20.20.70">
    <property type="entry name" value="Aldolase class I"/>
    <property type="match status" value="1"/>
</dbReference>
<dbReference type="Proteomes" id="UP001610728">
    <property type="component" value="Unassembled WGS sequence"/>
</dbReference>
<dbReference type="InterPro" id="IPR001155">
    <property type="entry name" value="OxRdtase_FMN_N"/>
</dbReference>
<dbReference type="CDD" id="cd02932">
    <property type="entry name" value="OYE_YqiM_FMN"/>
    <property type="match status" value="1"/>
</dbReference>
<dbReference type="PANTHER" id="PTHR43303">
    <property type="entry name" value="NADPH DEHYDROGENASE C23G7.10C-RELATED"/>
    <property type="match status" value="1"/>
</dbReference>
<evidence type="ECO:0000256" key="1">
    <source>
        <dbReference type="SAM" id="MobiDB-lite"/>
    </source>
</evidence>
<dbReference type="GeneID" id="98121004"/>
<feature type="region of interest" description="Disordered" evidence="1">
    <location>
        <begin position="1"/>
        <end position="33"/>
    </location>
</feature>
<comment type="caution">
    <text evidence="3">The sequence shown here is derived from an EMBL/GenBank/DDBJ whole genome shotgun (WGS) entry which is preliminary data.</text>
</comment>
<dbReference type="InterPro" id="IPR044152">
    <property type="entry name" value="YqjM-like"/>
</dbReference>
<dbReference type="SUPFAM" id="SSF51395">
    <property type="entry name" value="FMN-linked oxidoreductases"/>
    <property type="match status" value="1"/>
</dbReference>
<dbReference type="EMBL" id="JABSNW010000008">
    <property type="protein sequence ID" value="KAL2885318.1"/>
    <property type="molecule type" value="Genomic_DNA"/>
</dbReference>
<dbReference type="RefSeq" id="XP_070856498.1">
    <property type="nucleotide sequence ID" value="XM_071004274.1"/>
</dbReference>
<dbReference type="InterPro" id="IPR013785">
    <property type="entry name" value="Aldolase_TIM"/>
</dbReference>
<name>A0ABR4MAQ6_9PEZI</name>
<gene>
    <name evidence="3" type="ORF">HOO65_080268</name>
</gene>
<dbReference type="Pfam" id="PF00724">
    <property type="entry name" value="Oxidored_FMN"/>
    <property type="match status" value="1"/>
</dbReference>
<evidence type="ECO:0000313" key="4">
    <source>
        <dbReference type="Proteomes" id="UP001610728"/>
    </source>
</evidence>
<reference evidence="3 4" key="1">
    <citation type="submission" date="2020-05" db="EMBL/GenBank/DDBJ databases">
        <title>Ceratocystis lukuohia genome.</title>
        <authorList>
            <person name="Harrington T.C."/>
            <person name="Kim K."/>
            <person name="Mayers C.G."/>
        </authorList>
    </citation>
    <scope>NUCLEOTIDE SEQUENCE [LARGE SCALE GENOMIC DNA]</scope>
    <source>
        <strain evidence="3 4">C4212</strain>
    </source>
</reference>
<evidence type="ECO:0000313" key="3">
    <source>
        <dbReference type="EMBL" id="KAL2885318.1"/>
    </source>
</evidence>
<proteinExistence type="predicted"/>
<organism evidence="3 4">
    <name type="scientific">Ceratocystis lukuohia</name>
    <dbReference type="NCBI Taxonomy" id="2019550"/>
    <lineage>
        <taxon>Eukaryota</taxon>
        <taxon>Fungi</taxon>
        <taxon>Dikarya</taxon>
        <taxon>Ascomycota</taxon>
        <taxon>Pezizomycotina</taxon>
        <taxon>Sordariomycetes</taxon>
        <taxon>Hypocreomycetidae</taxon>
        <taxon>Microascales</taxon>
        <taxon>Ceratocystidaceae</taxon>
        <taxon>Ceratocystis</taxon>
    </lineage>
</organism>
<feature type="compositionally biased region" description="Polar residues" evidence="1">
    <location>
        <begin position="1"/>
        <end position="10"/>
    </location>
</feature>
<keyword evidence="4" id="KW-1185">Reference proteome</keyword>